<reference evidence="2 3" key="1">
    <citation type="submission" date="2011-07" db="EMBL/GenBank/DDBJ databases">
        <title>The Genome Sequence of Prevotella oulorum F0390.</title>
        <authorList>
            <consortium name="The Broad Institute Genome Sequencing Platform"/>
            <consortium name="The Broad Institute Genome Sequencing Center for Infectious Disease"/>
            <person name="Earl A."/>
            <person name="Ward D."/>
            <person name="Feldgarden M."/>
            <person name="Gevers D."/>
            <person name="Izard J."/>
            <person name="Ganesan A."/>
            <person name="Baranova O.V."/>
            <person name="Blanton J.M."/>
            <person name="Tanner A.C."/>
            <person name="Dewhirst F.E."/>
            <person name="Young S.K."/>
            <person name="Zeng Q."/>
            <person name="Gargeya S."/>
            <person name="Fitzgerald M."/>
            <person name="Haas B."/>
            <person name="Abouelleil A."/>
            <person name="Alvarado L."/>
            <person name="Arachchi H.M."/>
            <person name="Berlin A."/>
            <person name="Brown A."/>
            <person name="Chapman S.B."/>
            <person name="Chen Z."/>
            <person name="Dunbar C."/>
            <person name="Freedman E."/>
            <person name="Gearin G."/>
            <person name="Gellesch M."/>
            <person name="Goldberg J."/>
            <person name="Griggs A."/>
            <person name="Gujja S."/>
            <person name="Heiman D."/>
            <person name="Howarth C."/>
            <person name="Larson L."/>
            <person name="Lui A."/>
            <person name="MacDonald P.J.P."/>
            <person name="Mehta T."/>
            <person name="Montmayeur A."/>
            <person name="Murphy C."/>
            <person name="Neiman D."/>
            <person name="Pearson M."/>
            <person name="Priest M."/>
            <person name="Roberts A."/>
            <person name="Saif S."/>
            <person name="Shea T."/>
            <person name="Shenoy N."/>
            <person name="Sisk P."/>
            <person name="Stolte C."/>
            <person name="Sykes S."/>
            <person name="Wortman J."/>
            <person name="Nusbaum C."/>
            <person name="Birren B."/>
        </authorList>
    </citation>
    <scope>NUCLEOTIDE SEQUENCE [LARGE SCALE GENOMIC DNA]</scope>
    <source>
        <strain evidence="2 3">F0390</strain>
    </source>
</reference>
<evidence type="ECO:0000313" key="3">
    <source>
        <dbReference type="Proteomes" id="UP000005141"/>
    </source>
</evidence>
<dbReference type="Proteomes" id="UP000005141">
    <property type="component" value="Unassembled WGS sequence"/>
</dbReference>
<dbReference type="AlphaFoldDB" id="G1WDY1"/>
<dbReference type="GeneID" id="95427095"/>
<keyword evidence="3" id="KW-1185">Reference proteome</keyword>
<dbReference type="RefSeq" id="WP_004381104.1">
    <property type="nucleotide sequence ID" value="NZ_JH114217.1"/>
</dbReference>
<evidence type="ECO:0000256" key="1">
    <source>
        <dbReference type="SAM" id="Phobius"/>
    </source>
</evidence>
<keyword evidence="1" id="KW-1133">Transmembrane helix</keyword>
<comment type="caution">
    <text evidence="2">The sequence shown here is derived from an EMBL/GenBank/DDBJ whole genome shotgun (WGS) entry which is preliminary data.</text>
</comment>
<dbReference type="NCBIfam" id="NF033879">
    <property type="entry name" value="smalltalk"/>
    <property type="match status" value="1"/>
</dbReference>
<dbReference type="PATRIC" id="fig|702438.4.peg.2118"/>
<evidence type="ECO:0000313" key="2">
    <source>
        <dbReference type="EMBL" id="EGV29280.1"/>
    </source>
</evidence>
<dbReference type="Pfam" id="PF20096">
    <property type="entry name" value="DUF6486"/>
    <property type="match status" value="1"/>
</dbReference>
<keyword evidence="1" id="KW-0812">Transmembrane</keyword>
<sequence>MSKFRTDDWKVVIKIIITLATAILGALGAKELGE</sequence>
<name>G1WDY1_9BACT</name>
<organism evidence="2 3">
    <name type="scientific">Segatella oulorum F0390</name>
    <dbReference type="NCBI Taxonomy" id="702438"/>
    <lineage>
        <taxon>Bacteria</taxon>
        <taxon>Pseudomonadati</taxon>
        <taxon>Bacteroidota</taxon>
        <taxon>Bacteroidia</taxon>
        <taxon>Bacteroidales</taxon>
        <taxon>Prevotellaceae</taxon>
        <taxon>Segatella</taxon>
    </lineage>
</organism>
<dbReference type="InterPro" id="IPR045505">
    <property type="entry name" value="DUF6486"/>
</dbReference>
<feature type="transmembrane region" description="Helical" evidence="1">
    <location>
        <begin position="12"/>
        <end position="29"/>
    </location>
</feature>
<protein>
    <recommendedName>
        <fullName evidence="4">Smalltalk protein</fullName>
    </recommendedName>
</protein>
<accession>G1WDY1</accession>
<keyword evidence="1" id="KW-0472">Membrane</keyword>
<proteinExistence type="predicted"/>
<gene>
    <name evidence="2" type="ORF">HMPREF9431_02032</name>
</gene>
<evidence type="ECO:0008006" key="4">
    <source>
        <dbReference type="Google" id="ProtNLM"/>
    </source>
</evidence>
<dbReference type="EMBL" id="ADGI01000062">
    <property type="protein sequence ID" value="EGV29280.1"/>
    <property type="molecule type" value="Genomic_DNA"/>
</dbReference>
<dbReference type="HOGENOM" id="CLU_3375237_0_0_10"/>